<dbReference type="HOGENOM" id="CLU_3110299_0_0_1"/>
<dbReference type="Gramene" id="EOY17344">
    <property type="protein sequence ID" value="EOY17344"/>
    <property type="gene ID" value="TCM_036505"/>
</dbReference>
<protein>
    <submittedName>
        <fullName evidence="2">Uncharacterized protein</fullName>
    </submittedName>
</protein>
<reference evidence="2 3" key="1">
    <citation type="journal article" date="2013" name="Genome Biol.">
        <title>The genome sequence of the most widely cultivated cacao type and its use to identify candidate genes regulating pod color.</title>
        <authorList>
            <person name="Motamayor J.C."/>
            <person name="Mockaitis K."/>
            <person name="Schmutz J."/>
            <person name="Haiminen N."/>
            <person name="Iii D.L."/>
            <person name="Cornejo O."/>
            <person name="Findley S.D."/>
            <person name="Zheng P."/>
            <person name="Utro F."/>
            <person name="Royaert S."/>
            <person name="Saski C."/>
            <person name="Jenkins J."/>
            <person name="Podicheti R."/>
            <person name="Zhao M."/>
            <person name="Scheffler B.E."/>
            <person name="Stack J.C."/>
            <person name="Feltus F.A."/>
            <person name="Mustiga G.M."/>
            <person name="Amores F."/>
            <person name="Phillips W."/>
            <person name="Marelli J.P."/>
            <person name="May G.D."/>
            <person name="Shapiro H."/>
            <person name="Ma J."/>
            <person name="Bustamante C.D."/>
            <person name="Schnell R.J."/>
            <person name="Main D."/>
            <person name="Gilbert D."/>
            <person name="Parida L."/>
            <person name="Kuhn D.N."/>
        </authorList>
    </citation>
    <scope>NUCLEOTIDE SEQUENCE [LARGE SCALE GENOMIC DNA]</scope>
    <source>
        <strain evidence="3">cv. Matina 1-6</strain>
    </source>
</reference>
<name>A0A061FS40_THECC</name>
<sequence>MKKTKRRSTRNGQSNEFEELTDSTNQYNRGHSEAIASADCINVTAKQICSE</sequence>
<evidence type="ECO:0000313" key="2">
    <source>
        <dbReference type="EMBL" id="EOY17344.1"/>
    </source>
</evidence>
<dbReference type="Proteomes" id="UP000026915">
    <property type="component" value="Chromosome 8"/>
</dbReference>
<dbReference type="InParanoid" id="A0A061FS40"/>
<organism evidence="2 3">
    <name type="scientific">Theobroma cacao</name>
    <name type="common">Cacao</name>
    <name type="synonym">Cocoa</name>
    <dbReference type="NCBI Taxonomy" id="3641"/>
    <lineage>
        <taxon>Eukaryota</taxon>
        <taxon>Viridiplantae</taxon>
        <taxon>Streptophyta</taxon>
        <taxon>Embryophyta</taxon>
        <taxon>Tracheophyta</taxon>
        <taxon>Spermatophyta</taxon>
        <taxon>Magnoliopsida</taxon>
        <taxon>eudicotyledons</taxon>
        <taxon>Gunneridae</taxon>
        <taxon>Pentapetalae</taxon>
        <taxon>rosids</taxon>
        <taxon>malvids</taxon>
        <taxon>Malvales</taxon>
        <taxon>Malvaceae</taxon>
        <taxon>Byttnerioideae</taxon>
        <taxon>Theobroma</taxon>
    </lineage>
</organism>
<accession>A0A061FS40</accession>
<dbReference type="EMBL" id="CM001886">
    <property type="protein sequence ID" value="EOY17344.1"/>
    <property type="molecule type" value="Genomic_DNA"/>
</dbReference>
<keyword evidence="3" id="KW-1185">Reference proteome</keyword>
<dbReference type="AlphaFoldDB" id="A0A061FS40"/>
<evidence type="ECO:0000313" key="3">
    <source>
        <dbReference type="Proteomes" id="UP000026915"/>
    </source>
</evidence>
<feature type="region of interest" description="Disordered" evidence="1">
    <location>
        <begin position="1"/>
        <end position="32"/>
    </location>
</feature>
<evidence type="ECO:0000256" key="1">
    <source>
        <dbReference type="SAM" id="MobiDB-lite"/>
    </source>
</evidence>
<gene>
    <name evidence="2" type="ORF">TCM_036505</name>
</gene>
<proteinExistence type="predicted"/>